<name>A0A7S4VIZ3_9STRA</name>
<gene>
    <name evidence="2" type="ORF">DBRI00130_LOCUS11632</name>
</gene>
<dbReference type="InterPro" id="IPR008775">
    <property type="entry name" value="Phytyl_CoA_dOase-like"/>
</dbReference>
<sequence length="445" mass="50125">MSTSKNSEIVGMDEGIFHLTLEQQEDILSSLSTREKSTSSFIFSKLATKIKQFYDEEGYVLIRGLIDPEMIRQLQRAGDMVVRKEKNDLPSFTFTSVQFGAVFSGCEEKNDDDDVLKIFREVALRSAVPAFISRVLLRMDEEVEEKDGDTMPTTTTDYDSTATSKTIESNSTIQNKNLRVVSDVFLAKTGKEESACGWHVDALSFWPCSAHQDSSIPVGVNAWIALDDIPSKTHGGGMAIVPRSHSKDCEWQQKGYDAIGSTKNHPLEGYNSITEMISKTPPNPCDLENISPELNDKLEKMGKAFNYQQGDVLLMSRWLWHRSMQLLSDEENETEKLCLSANSEKEKQTFKRYTIRYECGNTRLPNGASLHHSILYDPSNAGKTLNQICTSTGLPFFPQAWPCVSESELFHMKKLVKEVLPKTELKRQKLMAEIFASITDAKEPK</sequence>
<dbReference type="Pfam" id="PF05721">
    <property type="entry name" value="PhyH"/>
    <property type="match status" value="1"/>
</dbReference>
<dbReference type="EMBL" id="HBNS01014448">
    <property type="protein sequence ID" value="CAE4600952.1"/>
    <property type="molecule type" value="Transcribed_RNA"/>
</dbReference>
<dbReference type="Gene3D" id="2.60.120.620">
    <property type="entry name" value="q2cbj1_9rhob like domain"/>
    <property type="match status" value="1"/>
</dbReference>
<protein>
    <submittedName>
        <fullName evidence="2">Uncharacterized protein</fullName>
    </submittedName>
</protein>
<comment type="cofactor">
    <cofactor evidence="1">
        <name>Fe cation</name>
        <dbReference type="ChEBI" id="CHEBI:24875"/>
    </cofactor>
</comment>
<dbReference type="SUPFAM" id="SSF51197">
    <property type="entry name" value="Clavaminate synthase-like"/>
    <property type="match status" value="1"/>
</dbReference>
<dbReference type="PANTHER" id="PTHR20883:SF46">
    <property type="entry name" value="PHYTANOYL-COA HYDROXYLASE"/>
    <property type="match status" value="1"/>
</dbReference>
<organism evidence="2">
    <name type="scientific">Ditylum brightwellii</name>
    <dbReference type="NCBI Taxonomy" id="49249"/>
    <lineage>
        <taxon>Eukaryota</taxon>
        <taxon>Sar</taxon>
        <taxon>Stramenopiles</taxon>
        <taxon>Ochrophyta</taxon>
        <taxon>Bacillariophyta</taxon>
        <taxon>Mediophyceae</taxon>
        <taxon>Lithodesmiophycidae</taxon>
        <taxon>Lithodesmiales</taxon>
        <taxon>Lithodesmiaceae</taxon>
        <taxon>Ditylum</taxon>
    </lineage>
</organism>
<evidence type="ECO:0000256" key="1">
    <source>
        <dbReference type="ARBA" id="ARBA00001962"/>
    </source>
</evidence>
<accession>A0A7S4VIZ3</accession>
<dbReference type="PANTHER" id="PTHR20883">
    <property type="entry name" value="PHYTANOYL-COA DIOXYGENASE DOMAIN CONTAINING 1"/>
    <property type="match status" value="1"/>
</dbReference>
<evidence type="ECO:0000313" key="2">
    <source>
        <dbReference type="EMBL" id="CAE4600952.1"/>
    </source>
</evidence>
<reference evidence="2" key="1">
    <citation type="submission" date="2021-01" db="EMBL/GenBank/DDBJ databases">
        <authorList>
            <person name="Corre E."/>
            <person name="Pelletier E."/>
            <person name="Niang G."/>
            <person name="Scheremetjew M."/>
            <person name="Finn R."/>
            <person name="Kale V."/>
            <person name="Holt S."/>
            <person name="Cochrane G."/>
            <person name="Meng A."/>
            <person name="Brown T."/>
            <person name="Cohen L."/>
        </authorList>
    </citation>
    <scope>NUCLEOTIDE SEQUENCE</scope>
    <source>
        <strain evidence="2">GSO104</strain>
    </source>
</reference>
<proteinExistence type="predicted"/>
<dbReference type="AlphaFoldDB" id="A0A7S4VIZ3"/>